<dbReference type="CDD" id="cd01335">
    <property type="entry name" value="Radical_SAM"/>
    <property type="match status" value="1"/>
</dbReference>
<evidence type="ECO:0000256" key="8">
    <source>
        <dbReference type="ARBA" id="ARBA00022723"/>
    </source>
</evidence>
<evidence type="ECO:0000256" key="2">
    <source>
        <dbReference type="ARBA" id="ARBA00001933"/>
    </source>
</evidence>
<dbReference type="GO" id="GO:0016853">
    <property type="term" value="F:isomerase activity"/>
    <property type="evidence" value="ECO:0007669"/>
    <property type="project" value="UniProtKB-KW"/>
</dbReference>
<dbReference type="OrthoDB" id="9770937at2"/>
<dbReference type="Proteomes" id="UP000295554">
    <property type="component" value="Unassembled WGS sequence"/>
</dbReference>
<gene>
    <name evidence="17" type="primary">epmB</name>
    <name evidence="17" type="ORF">E2F43_06605</name>
</gene>
<keyword evidence="9 15" id="KW-0663">Pyridoxal phosphate</keyword>
<reference evidence="17 18" key="1">
    <citation type="submission" date="2019-03" db="EMBL/GenBank/DDBJ databases">
        <title>Seongchinamella monodicae gen. nov., sp. nov., a novel member of the Gammaproteobacteria isolated from a tidal mudflat of beach.</title>
        <authorList>
            <person name="Yang H.G."/>
            <person name="Kang J.W."/>
            <person name="Lee S.D."/>
        </authorList>
    </citation>
    <scope>NUCLEOTIDE SEQUENCE [LARGE SCALE GENOMIC DNA]</scope>
    <source>
        <strain evidence="17 18">GH4-78</strain>
    </source>
</reference>
<feature type="binding site" evidence="14">
    <location>
        <position position="126"/>
    </location>
    <ligand>
        <name>[4Fe-4S] cluster</name>
        <dbReference type="ChEBI" id="CHEBI:49883"/>
        <note>4Fe-4S-S-AdoMet</note>
    </ligand>
</feature>
<evidence type="ECO:0000256" key="1">
    <source>
        <dbReference type="ARBA" id="ARBA00001352"/>
    </source>
</evidence>
<evidence type="ECO:0000313" key="17">
    <source>
        <dbReference type="EMBL" id="TDG15890.1"/>
    </source>
</evidence>
<dbReference type="InterPro" id="IPR022462">
    <property type="entry name" value="EpmB"/>
</dbReference>
<feature type="domain" description="Radical SAM core" evidence="16">
    <location>
        <begin position="105"/>
        <end position="317"/>
    </location>
</feature>
<evidence type="ECO:0000256" key="6">
    <source>
        <dbReference type="ARBA" id="ARBA00022485"/>
    </source>
</evidence>
<dbReference type="InterPro" id="IPR003739">
    <property type="entry name" value="Lys_aminomutase/Glu_NH3_mut"/>
</dbReference>
<keyword evidence="8 14" id="KW-0479">Metal-binding</keyword>
<dbReference type="NCBIfam" id="TIGR00238">
    <property type="entry name" value="KamA family radical SAM protein"/>
    <property type="match status" value="1"/>
</dbReference>
<evidence type="ECO:0000256" key="7">
    <source>
        <dbReference type="ARBA" id="ARBA00022691"/>
    </source>
</evidence>
<dbReference type="SFLD" id="SFLDS00029">
    <property type="entry name" value="Radical_SAM"/>
    <property type="match status" value="1"/>
</dbReference>
<dbReference type="NCBIfam" id="TIGR03821">
    <property type="entry name" value="EFP_modif_epmB"/>
    <property type="match status" value="1"/>
</dbReference>
<evidence type="ECO:0000256" key="4">
    <source>
        <dbReference type="ARBA" id="ARBA00008703"/>
    </source>
</evidence>
<evidence type="ECO:0000256" key="12">
    <source>
        <dbReference type="ARBA" id="ARBA00023235"/>
    </source>
</evidence>
<dbReference type="PANTHER" id="PTHR30538">
    <property type="entry name" value="LYSINE 2,3-AMINOMUTASE-RELATED"/>
    <property type="match status" value="1"/>
</dbReference>
<dbReference type="PROSITE" id="PS51918">
    <property type="entry name" value="RADICAL_SAM"/>
    <property type="match status" value="1"/>
</dbReference>
<keyword evidence="7" id="KW-0949">S-adenosyl-L-methionine</keyword>
<dbReference type="Gene3D" id="3.20.20.70">
    <property type="entry name" value="Aldolase class I"/>
    <property type="match status" value="1"/>
</dbReference>
<evidence type="ECO:0000256" key="15">
    <source>
        <dbReference type="PIRSR" id="PIRSR603739-50"/>
    </source>
</evidence>
<dbReference type="GO" id="GO:0051539">
    <property type="term" value="F:4 iron, 4 sulfur cluster binding"/>
    <property type="evidence" value="ECO:0007669"/>
    <property type="project" value="UniProtKB-KW"/>
</dbReference>
<comment type="caution">
    <text evidence="17">The sequence shown here is derived from an EMBL/GenBank/DDBJ whole genome shotgun (WGS) entry which is preliminary data.</text>
</comment>
<organism evidence="17 18">
    <name type="scientific">Seongchinamella unica</name>
    <dbReference type="NCBI Taxonomy" id="2547392"/>
    <lineage>
        <taxon>Bacteria</taxon>
        <taxon>Pseudomonadati</taxon>
        <taxon>Pseudomonadota</taxon>
        <taxon>Gammaproteobacteria</taxon>
        <taxon>Cellvibrionales</taxon>
        <taxon>Halieaceae</taxon>
        <taxon>Seongchinamella</taxon>
    </lineage>
</organism>
<sequence length="336" mass="36803">MIPLADIQPASDWQSQLRDAVNCGEELLARLQLTPEQTGFSSAACQSFALKVPHSFVARMRPGDPADPLLRQVLGHRLELLPTRGYSDDPVGETGDAITHPGIIQKYSGRALLILSGGCAINCRYCFRRHFPYSENRNSRQQWHDALQHIAADASITEVILSGGDPLLVSDRQLATLVEQLADIPHLKRLRVHSRMPIVLPARVTGGLLASLTSTRLQPVMVVHSNHGNEINGEVSLALHKLLDANIPVLNQAVLLAGINDSEDALADLSETLFAAGVLPYYLHLLDKVRGAAHFDVPEEKGVTLISQLERRLPGYLVPRLVREEAGEPAKVRIRG</sequence>
<evidence type="ECO:0000256" key="3">
    <source>
        <dbReference type="ARBA" id="ARBA00001966"/>
    </source>
</evidence>
<dbReference type="AlphaFoldDB" id="A0A4R5LWR2"/>
<dbReference type="GO" id="GO:0046872">
    <property type="term" value="F:metal ion binding"/>
    <property type="evidence" value="ECO:0007669"/>
    <property type="project" value="UniProtKB-KW"/>
</dbReference>
<evidence type="ECO:0000256" key="9">
    <source>
        <dbReference type="ARBA" id="ARBA00022898"/>
    </source>
</evidence>
<accession>A0A4R5LWR2</accession>
<keyword evidence="6 14" id="KW-0004">4Fe-4S</keyword>
<feature type="binding site" evidence="14">
    <location>
        <position position="123"/>
    </location>
    <ligand>
        <name>[4Fe-4S] cluster</name>
        <dbReference type="ChEBI" id="CHEBI:49883"/>
        <note>4Fe-4S-S-AdoMet</note>
    </ligand>
</feature>
<dbReference type="InterPro" id="IPR058240">
    <property type="entry name" value="rSAM_sf"/>
</dbReference>
<dbReference type="RefSeq" id="WP_133210785.1">
    <property type="nucleotide sequence ID" value="NZ_SMSE01000001.1"/>
</dbReference>
<proteinExistence type="inferred from homology"/>
<protein>
    <recommendedName>
        <fullName evidence="5">L-lysine 2,3-aminomutase</fullName>
    </recommendedName>
    <alternativeName>
        <fullName evidence="13">EF-P post-translational modification enzyme B</fullName>
    </alternativeName>
</protein>
<evidence type="ECO:0000256" key="11">
    <source>
        <dbReference type="ARBA" id="ARBA00023014"/>
    </source>
</evidence>
<keyword evidence="12" id="KW-0413">Isomerase</keyword>
<comment type="similarity">
    <text evidence="4">Belongs to the radical SAM superfamily. KamA family.</text>
</comment>
<evidence type="ECO:0000256" key="13">
    <source>
        <dbReference type="ARBA" id="ARBA00030756"/>
    </source>
</evidence>
<comment type="cofactor">
    <cofactor evidence="3">
        <name>[4Fe-4S] cluster</name>
        <dbReference type="ChEBI" id="CHEBI:49883"/>
    </cofactor>
</comment>
<comment type="catalytic activity">
    <reaction evidence="1">
        <text>L-lysine = D-beta-lysine</text>
        <dbReference type="Rhea" id="RHEA:44148"/>
        <dbReference type="ChEBI" id="CHEBI:32551"/>
        <dbReference type="ChEBI" id="CHEBI:84138"/>
    </reaction>
</comment>
<dbReference type="SFLD" id="SFLDG01070">
    <property type="entry name" value="PLP-dependent"/>
    <property type="match status" value="1"/>
</dbReference>
<evidence type="ECO:0000256" key="14">
    <source>
        <dbReference type="PIRSR" id="PIRSR004911-1"/>
    </source>
</evidence>
<dbReference type="SUPFAM" id="SSF102114">
    <property type="entry name" value="Radical SAM enzymes"/>
    <property type="match status" value="1"/>
</dbReference>
<keyword evidence="11 14" id="KW-0411">Iron-sulfur</keyword>
<name>A0A4R5LWR2_9GAMM</name>
<feature type="binding site" evidence="14">
    <location>
        <position position="119"/>
    </location>
    <ligand>
        <name>[4Fe-4S] cluster</name>
        <dbReference type="ChEBI" id="CHEBI:49883"/>
        <note>4Fe-4S-S-AdoMet</note>
    </ligand>
</feature>
<dbReference type="PANTHER" id="PTHR30538:SF1">
    <property type="entry name" value="L-LYSINE 2,3-AMINOMUTASE"/>
    <property type="match status" value="1"/>
</dbReference>
<dbReference type="InterPro" id="IPR007197">
    <property type="entry name" value="rSAM"/>
</dbReference>
<evidence type="ECO:0000313" key="18">
    <source>
        <dbReference type="Proteomes" id="UP000295554"/>
    </source>
</evidence>
<dbReference type="SFLD" id="SFLDF00314">
    <property type="entry name" value="L-lysine_2_3-aminomutase_(yjeK"/>
    <property type="match status" value="1"/>
</dbReference>
<comment type="cofactor">
    <cofactor evidence="2 15">
        <name>pyridoxal 5'-phosphate</name>
        <dbReference type="ChEBI" id="CHEBI:597326"/>
    </cofactor>
</comment>
<evidence type="ECO:0000259" key="16">
    <source>
        <dbReference type="PROSITE" id="PS51918"/>
    </source>
</evidence>
<dbReference type="EMBL" id="SMSE01000001">
    <property type="protein sequence ID" value="TDG15890.1"/>
    <property type="molecule type" value="Genomic_DNA"/>
</dbReference>
<dbReference type="InterPro" id="IPR013785">
    <property type="entry name" value="Aldolase_TIM"/>
</dbReference>
<evidence type="ECO:0000256" key="10">
    <source>
        <dbReference type="ARBA" id="ARBA00023004"/>
    </source>
</evidence>
<evidence type="ECO:0000256" key="5">
    <source>
        <dbReference type="ARBA" id="ARBA00022363"/>
    </source>
</evidence>
<keyword evidence="10" id="KW-0408">Iron</keyword>
<dbReference type="Pfam" id="PF04055">
    <property type="entry name" value="Radical_SAM"/>
    <property type="match status" value="1"/>
</dbReference>
<dbReference type="PIRSF" id="PIRSF004911">
    <property type="entry name" value="DUF160"/>
    <property type="match status" value="1"/>
</dbReference>
<feature type="modified residue" description="N6-(pyridoxal phosphate)lysine" evidence="15">
    <location>
        <position position="331"/>
    </location>
</feature>
<keyword evidence="18" id="KW-1185">Reference proteome</keyword>